<reference evidence="1" key="1">
    <citation type="submission" date="2022-12" db="EMBL/GenBank/DDBJ databases">
        <title>Polyphasic identification of a Novel Hot-Spring Cyanobacterium Ocullathermofonsia sinensis gen nov. sp. nov. and Genomic Insights on its Adaptations to the Thermal Habitat.</title>
        <authorList>
            <person name="Daroch M."/>
            <person name="Tang J."/>
            <person name="Jiang Y."/>
        </authorList>
    </citation>
    <scope>NUCLEOTIDE SEQUENCE</scope>
    <source>
        <strain evidence="1">PKUAC-SCTA174</strain>
    </source>
</reference>
<dbReference type="Proteomes" id="UP001163152">
    <property type="component" value="Chromosome"/>
</dbReference>
<name>A0A9E8ZPE6_9CYAN</name>
<dbReference type="EMBL" id="CP113797">
    <property type="protein sequence ID" value="WAL62426.1"/>
    <property type="molecule type" value="Genomic_DNA"/>
</dbReference>
<evidence type="ECO:0000313" key="1">
    <source>
        <dbReference type="EMBL" id="WAL62426.1"/>
    </source>
</evidence>
<keyword evidence="2" id="KW-1185">Reference proteome</keyword>
<dbReference type="AlphaFoldDB" id="A0A9E8ZPE6"/>
<accession>A0A9E8ZPE6</accession>
<evidence type="ECO:0000313" key="2">
    <source>
        <dbReference type="Proteomes" id="UP001163152"/>
    </source>
</evidence>
<sequence length="99" mass="12040">MKRNLNWERYKQLELIPDAMWEATLDEAKQHSKSQGWLNLVWDFLVDCLIETTEPRIREKHDRHHKCISWEAYDPTTGTTHCFSSKTEVLAWLERRHFR</sequence>
<gene>
    <name evidence="1" type="ORF">OXH18_10675</name>
</gene>
<dbReference type="RefSeq" id="WP_268612766.1">
    <property type="nucleotide sequence ID" value="NZ_CP113797.1"/>
</dbReference>
<proteinExistence type="predicted"/>
<dbReference type="KEGG" id="tsin:OXH18_10675"/>
<organism evidence="1 2">
    <name type="scientific">Thermocoleostomius sinensis A174</name>
    <dbReference type="NCBI Taxonomy" id="2016057"/>
    <lineage>
        <taxon>Bacteria</taxon>
        <taxon>Bacillati</taxon>
        <taxon>Cyanobacteriota</taxon>
        <taxon>Cyanophyceae</taxon>
        <taxon>Oculatellales</taxon>
        <taxon>Oculatellaceae</taxon>
        <taxon>Thermocoleostomius</taxon>
    </lineage>
</organism>
<protein>
    <submittedName>
        <fullName evidence="1">Uncharacterized protein</fullName>
    </submittedName>
</protein>